<dbReference type="SMART" id="SM00671">
    <property type="entry name" value="SEL1"/>
    <property type="match status" value="7"/>
</dbReference>
<comment type="caution">
    <text evidence="3">The sequence shown here is derived from an EMBL/GenBank/DDBJ whole genome shotgun (WGS) entry which is preliminary data.</text>
</comment>
<reference evidence="3" key="1">
    <citation type="submission" date="2022-11" db="EMBL/GenBank/DDBJ databases">
        <title>Genome Resource of Sclerotinia nivalis Strain SnTB1, a Plant Pathogen Isolated from American Ginseng.</title>
        <authorList>
            <person name="Fan S."/>
        </authorList>
    </citation>
    <scope>NUCLEOTIDE SEQUENCE</scope>
    <source>
        <strain evidence="3">SnTB1</strain>
    </source>
</reference>
<dbReference type="PANTHER" id="PTHR46430:SF1">
    <property type="entry name" value="CHITIN SYNTHASE REGULATOR SKT5-RELATED"/>
    <property type="match status" value="1"/>
</dbReference>
<dbReference type="OrthoDB" id="272077at2759"/>
<dbReference type="SUPFAM" id="SSF81901">
    <property type="entry name" value="HCP-like"/>
    <property type="match status" value="1"/>
</dbReference>
<feature type="compositionally biased region" description="Low complexity" evidence="2">
    <location>
        <begin position="62"/>
        <end position="75"/>
    </location>
</feature>
<keyword evidence="4" id="KW-1185">Reference proteome</keyword>
<protein>
    <recommendedName>
        <fullName evidence="5">Protoplast regeneration and killer toxin resistance protein</fullName>
    </recommendedName>
</protein>
<evidence type="ECO:0008006" key="5">
    <source>
        <dbReference type="Google" id="ProtNLM"/>
    </source>
</evidence>
<organism evidence="3 4">
    <name type="scientific">Sclerotinia nivalis</name>
    <dbReference type="NCBI Taxonomy" id="352851"/>
    <lineage>
        <taxon>Eukaryota</taxon>
        <taxon>Fungi</taxon>
        <taxon>Dikarya</taxon>
        <taxon>Ascomycota</taxon>
        <taxon>Pezizomycotina</taxon>
        <taxon>Leotiomycetes</taxon>
        <taxon>Helotiales</taxon>
        <taxon>Sclerotiniaceae</taxon>
        <taxon>Sclerotinia</taxon>
    </lineage>
</organism>
<dbReference type="Proteomes" id="UP001152300">
    <property type="component" value="Unassembled WGS sequence"/>
</dbReference>
<evidence type="ECO:0000313" key="4">
    <source>
        <dbReference type="Proteomes" id="UP001152300"/>
    </source>
</evidence>
<dbReference type="InterPro" id="IPR006597">
    <property type="entry name" value="Sel1-like"/>
</dbReference>
<keyword evidence="1" id="KW-0677">Repeat</keyword>
<feature type="region of interest" description="Disordered" evidence="2">
    <location>
        <begin position="341"/>
        <end position="367"/>
    </location>
</feature>
<dbReference type="Pfam" id="PF08238">
    <property type="entry name" value="Sel1"/>
    <property type="match status" value="7"/>
</dbReference>
<dbReference type="InterPro" id="IPR011990">
    <property type="entry name" value="TPR-like_helical_dom_sf"/>
</dbReference>
<accession>A0A9X0AXZ4</accession>
<feature type="compositionally biased region" description="Polar residues" evidence="2">
    <location>
        <begin position="208"/>
        <end position="225"/>
    </location>
</feature>
<sequence>MPTQVATPTGPEGFRIASPKGSPAGFYDGEDSKENNTGRKSVPPSSPAGRIQGSPMTPTKINIQRQSRQSQIENENPTFRESQKAHENDSSQQPGTFVPITSEIPYRTPPPPPTTNIEPPQQSELRTSGESSSASRTSSENSTAYPTRFGNGIPERIDENEVDANDQSVPHLHYYHENPTTLNHRASMPVGPSSNDFTEAGASTTRHLTPNSYARHSSNNSSQRPLSAYSDLGGRGYSPVNGPGSPVWNGRAGSANSGRSHDRPMSYADLANMPYTRQHAPGPISLDNSQLRTVVGSNASLLSAQKTLEMYRQNAKKSSSSEIQYSFAIFLIQAAQEAGLNVEDDTPRKASPKPGRNSPYIEGEPATPQNLLREAKSILQKLADRGYPFAQYYLADGYSSGLFNKGKSDHNTAFSLFVSASKHGHAESGYRAALCYEFGWGCRADAAKAVQFYRAAAAKNHPGAMTRLGRACLSGDLGFDRYKEGLKWLKRATESADAQYNSAPYHLGVLYENGYGEDLFKDEAYAAELFTQAAELGNADASFKLGEAYEHGKLSCPRDPALSVHFYNGSAEAGNPEAMMALCAWYLIGAEPVLEKDENEAYEWARRAAEMNLTKAVYAMGYFTEMGIGCRRDPLEANVWYVKAAESGDERAKHRLAKIRAAASGGTSMKVAPPRNGAKIKKGASAVDKPGKDDKECVIM</sequence>
<evidence type="ECO:0000256" key="1">
    <source>
        <dbReference type="ARBA" id="ARBA00022737"/>
    </source>
</evidence>
<name>A0A9X0AXZ4_9HELO</name>
<dbReference type="EMBL" id="JAPEIS010000001">
    <property type="protein sequence ID" value="KAJ8070433.1"/>
    <property type="molecule type" value="Genomic_DNA"/>
</dbReference>
<feature type="region of interest" description="Disordered" evidence="2">
    <location>
        <begin position="1"/>
        <end position="155"/>
    </location>
</feature>
<feature type="compositionally biased region" description="Low complexity" evidence="2">
    <location>
        <begin position="115"/>
        <end position="143"/>
    </location>
</feature>
<evidence type="ECO:0000256" key="2">
    <source>
        <dbReference type="SAM" id="MobiDB-lite"/>
    </source>
</evidence>
<evidence type="ECO:0000313" key="3">
    <source>
        <dbReference type="EMBL" id="KAJ8070433.1"/>
    </source>
</evidence>
<proteinExistence type="predicted"/>
<dbReference type="InterPro" id="IPR051726">
    <property type="entry name" value="Chitin_Synth_Reg"/>
</dbReference>
<dbReference type="PANTHER" id="PTHR46430">
    <property type="entry name" value="PROTEIN SKT5-RELATED"/>
    <property type="match status" value="1"/>
</dbReference>
<dbReference type="AlphaFoldDB" id="A0A9X0AXZ4"/>
<dbReference type="Gene3D" id="1.25.40.10">
    <property type="entry name" value="Tetratricopeptide repeat domain"/>
    <property type="match status" value="2"/>
</dbReference>
<feature type="region of interest" description="Disordered" evidence="2">
    <location>
        <begin position="208"/>
        <end position="264"/>
    </location>
</feature>
<gene>
    <name evidence="3" type="ORF">OCU04_000807</name>
</gene>
<feature type="region of interest" description="Disordered" evidence="2">
    <location>
        <begin position="667"/>
        <end position="693"/>
    </location>
</feature>